<keyword evidence="2 5" id="KW-0812">Transmembrane</keyword>
<evidence type="ECO:0000256" key="1">
    <source>
        <dbReference type="ARBA" id="ARBA00004141"/>
    </source>
</evidence>
<sequence>MGYALLILGLLVWSGSHMWKRLAPASRARFGEGGKGIVAILSLVAIVLMVLGYRWAPYTQVWPESRSMVHLNNLLMLLSFYLFAASGMKTTATKIVRHPQLWGVRLWALAHLMVNGDLASLILFGGLFLWAQVSVALYNRDNPIWEKSTAPVVMGKEIGAVVGAVLLVGVVGYIHIWFGLMPWG</sequence>
<feature type="domain" description="NnrU" evidence="6">
    <location>
        <begin position="5"/>
        <end position="179"/>
    </location>
</feature>
<keyword evidence="4 5" id="KW-0472">Membrane</keyword>
<feature type="transmembrane region" description="Helical" evidence="5">
    <location>
        <begin position="158"/>
        <end position="178"/>
    </location>
</feature>
<evidence type="ECO:0000259" key="6">
    <source>
        <dbReference type="Pfam" id="PF07298"/>
    </source>
</evidence>
<comment type="subcellular location">
    <subcellularLocation>
        <location evidence="1">Membrane</location>
        <topology evidence="1">Multi-pass membrane protein</topology>
    </subcellularLocation>
</comment>
<keyword evidence="3 5" id="KW-1133">Transmembrane helix</keyword>
<evidence type="ECO:0000256" key="5">
    <source>
        <dbReference type="SAM" id="Phobius"/>
    </source>
</evidence>
<protein>
    <recommendedName>
        <fullName evidence="6">NnrU domain-containing protein</fullName>
    </recommendedName>
</protein>
<evidence type="ECO:0000256" key="2">
    <source>
        <dbReference type="ARBA" id="ARBA00022692"/>
    </source>
</evidence>
<reference evidence="7 8" key="1">
    <citation type="journal article" date="2011" name="Syst. Appl. Microbiol.">
        <title>Defluviimonas denitrificans gen. nov., sp. nov., and Pararhodobacter aggregans gen. nov., sp. nov., non-phototrophic Rhodobacteraceae from the biofilter of a marine aquaculture.</title>
        <authorList>
            <person name="Foesel B.U."/>
            <person name="Drake H.L."/>
            <person name="Schramm A."/>
        </authorList>
    </citation>
    <scope>NUCLEOTIDE SEQUENCE [LARGE SCALE GENOMIC DNA]</scope>
    <source>
        <strain evidence="7 8">D1-19</strain>
    </source>
</reference>
<proteinExistence type="predicted"/>
<dbReference type="RefSeq" id="WP_107754484.1">
    <property type="nucleotide sequence ID" value="NZ_QBKF01000013.1"/>
</dbReference>
<feature type="transmembrane region" description="Helical" evidence="5">
    <location>
        <begin position="68"/>
        <end position="88"/>
    </location>
</feature>
<keyword evidence="8" id="KW-1185">Reference proteome</keyword>
<evidence type="ECO:0000256" key="4">
    <source>
        <dbReference type="ARBA" id="ARBA00023136"/>
    </source>
</evidence>
<dbReference type="AlphaFoldDB" id="A0A2T7ULR0"/>
<accession>A0A2T7ULR0</accession>
<dbReference type="Proteomes" id="UP000244810">
    <property type="component" value="Unassembled WGS sequence"/>
</dbReference>
<evidence type="ECO:0000313" key="8">
    <source>
        <dbReference type="Proteomes" id="UP000244810"/>
    </source>
</evidence>
<feature type="transmembrane region" description="Helical" evidence="5">
    <location>
        <begin position="37"/>
        <end position="56"/>
    </location>
</feature>
<feature type="transmembrane region" description="Helical" evidence="5">
    <location>
        <begin position="118"/>
        <end position="138"/>
    </location>
</feature>
<dbReference type="GO" id="GO:0016020">
    <property type="term" value="C:membrane"/>
    <property type="evidence" value="ECO:0007669"/>
    <property type="project" value="UniProtKB-SubCell"/>
</dbReference>
<dbReference type="EMBL" id="QDDR01000014">
    <property type="protein sequence ID" value="PVE45561.1"/>
    <property type="molecule type" value="Genomic_DNA"/>
</dbReference>
<comment type="caution">
    <text evidence="7">The sequence shown here is derived from an EMBL/GenBank/DDBJ whole genome shotgun (WGS) entry which is preliminary data.</text>
</comment>
<dbReference type="InterPro" id="IPR009915">
    <property type="entry name" value="NnrU_dom"/>
</dbReference>
<gene>
    <name evidence="7" type="ORF">DDE23_21305</name>
</gene>
<evidence type="ECO:0000313" key="7">
    <source>
        <dbReference type="EMBL" id="PVE45561.1"/>
    </source>
</evidence>
<evidence type="ECO:0000256" key="3">
    <source>
        <dbReference type="ARBA" id="ARBA00022989"/>
    </source>
</evidence>
<dbReference type="OrthoDB" id="5293641at2"/>
<dbReference type="Pfam" id="PF07298">
    <property type="entry name" value="NnrU"/>
    <property type="match status" value="1"/>
</dbReference>
<name>A0A2T7ULR0_9RHOB</name>
<organism evidence="7 8">
    <name type="scientific">Pararhodobacter aggregans</name>
    <dbReference type="NCBI Taxonomy" id="404875"/>
    <lineage>
        <taxon>Bacteria</taxon>
        <taxon>Pseudomonadati</taxon>
        <taxon>Pseudomonadota</taxon>
        <taxon>Alphaproteobacteria</taxon>
        <taxon>Rhodobacterales</taxon>
        <taxon>Paracoccaceae</taxon>
        <taxon>Pararhodobacter</taxon>
    </lineage>
</organism>